<gene>
    <name evidence="2" type="ORF">B0H67DRAFT_645885</name>
</gene>
<dbReference type="PROSITE" id="PS50035">
    <property type="entry name" value="PLD"/>
    <property type="match status" value="2"/>
</dbReference>
<dbReference type="InterPro" id="IPR001736">
    <property type="entry name" value="PLipase_D/transphosphatidylase"/>
</dbReference>
<accession>A0AA40AI52</accession>
<dbReference type="CDD" id="cd00138">
    <property type="entry name" value="PLDc_SF"/>
    <property type="match status" value="1"/>
</dbReference>
<feature type="domain" description="PLD phosphodiesterase" evidence="1">
    <location>
        <begin position="175"/>
        <end position="202"/>
    </location>
</feature>
<dbReference type="SMART" id="SM00155">
    <property type="entry name" value="PLDc"/>
    <property type="match status" value="2"/>
</dbReference>
<dbReference type="Gene3D" id="3.30.870.10">
    <property type="entry name" value="Endonuclease Chain A"/>
    <property type="match status" value="2"/>
</dbReference>
<proteinExistence type="predicted"/>
<dbReference type="EMBL" id="JAUKUA010000004">
    <property type="protein sequence ID" value="KAK0716244.1"/>
    <property type="molecule type" value="Genomic_DNA"/>
</dbReference>
<keyword evidence="3" id="KW-1185">Reference proteome</keyword>
<name>A0AA40AI52_9PEZI</name>
<dbReference type="PANTHER" id="PTHR21248:SF11">
    <property type="entry name" value="PLD PHOSPHODIESTERASE DOMAIN-CONTAINING PROTEIN"/>
    <property type="match status" value="1"/>
</dbReference>
<evidence type="ECO:0000313" key="2">
    <source>
        <dbReference type="EMBL" id="KAK0716244.1"/>
    </source>
</evidence>
<dbReference type="InterPro" id="IPR025202">
    <property type="entry name" value="PLD-like_dom"/>
</dbReference>
<evidence type="ECO:0000259" key="1">
    <source>
        <dbReference type="PROSITE" id="PS50035"/>
    </source>
</evidence>
<comment type="caution">
    <text evidence="2">The sequence shown here is derived from an EMBL/GenBank/DDBJ whole genome shotgun (WGS) entry which is preliminary data.</text>
</comment>
<protein>
    <recommendedName>
        <fullName evidence="1">PLD phosphodiesterase domain-containing protein</fullName>
    </recommendedName>
</protein>
<dbReference type="GO" id="GO:0032049">
    <property type="term" value="P:cardiolipin biosynthetic process"/>
    <property type="evidence" value="ECO:0007669"/>
    <property type="project" value="UniProtKB-ARBA"/>
</dbReference>
<sequence>MSYSSSFVHDFVRRLGEQRSVLTQWQNDEFPEFDFRDASDRDLLVSQSTPQSFRLGTGASIFTDALIPAIVAAKSEVIFVTCFWAPSTTLSALHDALSKLAIYRRDMGGDAQPTPLRVRICLSSRSLFQKLFHPQSRHGRIYPPSSWQKDFGLPDPALLEAGGIELQVKSLFFLPFSVMHPKFVIIDRQRALVPSCNVSWEAWLEGCVELTGDAVHGLLSFYARTWEASLDLSTPLRNSTAADLVFEFQNANLKLISSPAHRRVALEAIMAPLQTTILPSSHHWNPIFHPFPWQKSPKVPGTPLNIALLELFDRAQQSIYVQTPNVTCEPVIATLLDAIRRGVDVTIVTSRNMMLVEQLITAGTITTWCIHSLVRRFNKLEASSGGRDLEAGSRSLGRLRVSYFHGRPSAKANNVEGEALIRYQGEEPVHSHLKLTIVDGEFTVLGSGNMDRASWYTSQELGILFHGGGFAETVKAGVDSVLDGRLDLVFDSQRREERD</sequence>
<dbReference type="GO" id="GO:0030572">
    <property type="term" value="F:phosphatidyltransferase activity"/>
    <property type="evidence" value="ECO:0007669"/>
    <property type="project" value="UniProtKB-ARBA"/>
</dbReference>
<dbReference type="Pfam" id="PF13091">
    <property type="entry name" value="PLDc_2"/>
    <property type="match status" value="1"/>
</dbReference>
<feature type="domain" description="PLD phosphodiesterase" evidence="1">
    <location>
        <begin position="432"/>
        <end position="454"/>
    </location>
</feature>
<reference evidence="2" key="1">
    <citation type="submission" date="2023-06" db="EMBL/GenBank/DDBJ databases">
        <title>Genome-scale phylogeny and comparative genomics of the fungal order Sordariales.</title>
        <authorList>
            <consortium name="Lawrence Berkeley National Laboratory"/>
            <person name="Hensen N."/>
            <person name="Bonometti L."/>
            <person name="Westerberg I."/>
            <person name="Brannstrom I.O."/>
            <person name="Guillou S."/>
            <person name="Cros-Aarteil S."/>
            <person name="Calhoun S."/>
            <person name="Haridas S."/>
            <person name="Kuo A."/>
            <person name="Mondo S."/>
            <person name="Pangilinan J."/>
            <person name="Riley R."/>
            <person name="Labutti K."/>
            <person name="Andreopoulos B."/>
            <person name="Lipzen A."/>
            <person name="Chen C."/>
            <person name="Yanf M."/>
            <person name="Daum C."/>
            <person name="Ng V."/>
            <person name="Clum A."/>
            <person name="Steindorff A."/>
            <person name="Ohm R."/>
            <person name="Martin F."/>
            <person name="Silar P."/>
            <person name="Natvig D."/>
            <person name="Lalanne C."/>
            <person name="Gautier V."/>
            <person name="Ament-Velasquez S.L."/>
            <person name="Kruys A."/>
            <person name="Hutchinson M.I."/>
            <person name="Powell A.J."/>
            <person name="Barry K."/>
            <person name="Miller A.N."/>
            <person name="Grigoriev I.V."/>
            <person name="Debuchy R."/>
            <person name="Gladieux P."/>
            <person name="Thoren M.H."/>
            <person name="Johannesson H."/>
        </authorList>
    </citation>
    <scope>NUCLEOTIDE SEQUENCE</scope>
    <source>
        <strain evidence="2">SMH4607-1</strain>
    </source>
</reference>
<dbReference type="PANTHER" id="PTHR21248">
    <property type="entry name" value="CARDIOLIPIN SYNTHASE"/>
    <property type="match status" value="1"/>
</dbReference>
<dbReference type="Proteomes" id="UP001172102">
    <property type="component" value="Unassembled WGS sequence"/>
</dbReference>
<dbReference type="SUPFAM" id="SSF56024">
    <property type="entry name" value="Phospholipase D/nuclease"/>
    <property type="match status" value="2"/>
</dbReference>
<dbReference type="AlphaFoldDB" id="A0AA40AI52"/>
<organism evidence="2 3">
    <name type="scientific">Lasiosphaeris hirsuta</name>
    <dbReference type="NCBI Taxonomy" id="260670"/>
    <lineage>
        <taxon>Eukaryota</taxon>
        <taxon>Fungi</taxon>
        <taxon>Dikarya</taxon>
        <taxon>Ascomycota</taxon>
        <taxon>Pezizomycotina</taxon>
        <taxon>Sordariomycetes</taxon>
        <taxon>Sordariomycetidae</taxon>
        <taxon>Sordariales</taxon>
        <taxon>Lasiosphaeriaceae</taxon>
        <taxon>Lasiosphaeris</taxon>
    </lineage>
</organism>
<evidence type="ECO:0000313" key="3">
    <source>
        <dbReference type="Proteomes" id="UP001172102"/>
    </source>
</evidence>